<name>A0ABU3PRW2_9ACTN</name>
<gene>
    <name evidence="1" type="ORF">RDV89_00940</name>
</gene>
<evidence type="ECO:0000313" key="1">
    <source>
        <dbReference type="EMBL" id="MDT9591612.1"/>
    </source>
</evidence>
<keyword evidence="2" id="KW-1185">Reference proteome</keyword>
<organism evidence="1 2">
    <name type="scientific">Nocardioides imazamoxiresistens</name>
    <dbReference type="NCBI Taxonomy" id="3231893"/>
    <lineage>
        <taxon>Bacteria</taxon>
        <taxon>Bacillati</taxon>
        <taxon>Actinomycetota</taxon>
        <taxon>Actinomycetes</taxon>
        <taxon>Propionibacteriales</taxon>
        <taxon>Nocardioidaceae</taxon>
        <taxon>Nocardioides</taxon>
    </lineage>
</organism>
<accession>A0ABU3PRW2</accession>
<protein>
    <submittedName>
        <fullName evidence="1">Uncharacterized protein</fullName>
    </submittedName>
</protein>
<reference evidence="1 2" key="1">
    <citation type="submission" date="2023-08" db="EMBL/GenBank/DDBJ databases">
        <title>Nocardioides seae sp. nov., a bacterium isolated from a soil.</title>
        <authorList>
            <person name="Wang X."/>
        </authorList>
    </citation>
    <scope>NUCLEOTIDE SEQUENCE [LARGE SCALE GENOMIC DNA]</scope>
    <source>
        <strain evidence="1 2">YZH12</strain>
    </source>
</reference>
<comment type="caution">
    <text evidence="1">The sequence shown here is derived from an EMBL/GenBank/DDBJ whole genome shotgun (WGS) entry which is preliminary data.</text>
</comment>
<proteinExistence type="predicted"/>
<evidence type="ECO:0000313" key="2">
    <source>
        <dbReference type="Proteomes" id="UP001268542"/>
    </source>
</evidence>
<dbReference type="EMBL" id="JAVYII010000001">
    <property type="protein sequence ID" value="MDT9591612.1"/>
    <property type="molecule type" value="Genomic_DNA"/>
</dbReference>
<sequence length="56" mass="6010">MNLVDARAQLESESIELTIGDSDAAFGVLVESNFVVCDAHAVNDKMVRVDVAKRGC</sequence>
<dbReference type="Proteomes" id="UP001268542">
    <property type="component" value="Unassembled WGS sequence"/>
</dbReference>
<dbReference type="RefSeq" id="WP_315730572.1">
    <property type="nucleotide sequence ID" value="NZ_JAVYII010000001.1"/>
</dbReference>